<reference evidence="2" key="1">
    <citation type="journal article" date="2014" name="Int. J. Syst. Evol. Microbiol.">
        <title>Complete genome sequence of Corynebacterium casei LMG S-19264T (=DSM 44701T), isolated from a smear-ripened cheese.</title>
        <authorList>
            <consortium name="US DOE Joint Genome Institute (JGI-PGF)"/>
            <person name="Walter F."/>
            <person name="Albersmeier A."/>
            <person name="Kalinowski J."/>
            <person name="Ruckert C."/>
        </authorList>
    </citation>
    <scope>NUCLEOTIDE SEQUENCE</scope>
    <source>
        <strain evidence="2">CGMCC 1.15290</strain>
    </source>
</reference>
<evidence type="ECO:0000259" key="1">
    <source>
        <dbReference type="Pfam" id="PF01979"/>
    </source>
</evidence>
<dbReference type="Proteomes" id="UP000627292">
    <property type="component" value="Unassembled WGS sequence"/>
</dbReference>
<keyword evidence="3" id="KW-1185">Reference proteome</keyword>
<dbReference type="EMBL" id="BMIB01000003">
    <property type="protein sequence ID" value="GGH71615.1"/>
    <property type="molecule type" value="Genomic_DNA"/>
</dbReference>
<organism evidence="2 3">
    <name type="scientific">Filimonas zeae</name>
    <dbReference type="NCBI Taxonomy" id="1737353"/>
    <lineage>
        <taxon>Bacteria</taxon>
        <taxon>Pseudomonadati</taxon>
        <taxon>Bacteroidota</taxon>
        <taxon>Chitinophagia</taxon>
        <taxon>Chitinophagales</taxon>
        <taxon>Chitinophagaceae</taxon>
        <taxon>Filimonas</taxon>
    </lineage>
</organism>
<dbReference type="InterPro" id="IPR006680">
    <property type="entry name" value="Amidohydro-rel"/>
</dbReference>
<proteinExistence type="predicted"/>
<dbReference type="PANTHER" id="PTHR43135">
    <property type="entry name" value="ALPHA-D-RIBOSE 1-METHYLPHOSPHONATE 5-TRIPHOSPHATE DIPHOSPHATASE"/>
    <property type="match status" value="1"/>
</dbReference>
<dbReference type="SUPFAM" id="SSF51556">
    <property type="entry name" value="Metallo-dependent hydrolases"/>
    <property type="match status" value="1"/>
</dbReference>
<sequence length="449" mass="48875">MQIRHLFLAAVLVTGQIYAQNTLVFRHANIVNGNRDEVQTNQTLVVQDGIIVSQHTEAAELPKDATYIDLSGKYLIPTLYNMHGHLGIIKDTTNAAANYTAANVRNQLLRYQHYGVSTVLSMGTEQALLLPLRDSSRAGLIPGATIYSALYGFGVAGGAPPVAMGMSSVFRPETAGQAQKQVDSLAALKPDVIKIWVDDFGGSMPKMKPEIYTAIVQQAHARGIRVAAHVYYLEDARKLVQLGLDIIAHSIRDKEVDEAFIALMKQRKVVYIPTLSLDEFAYAYEQTPAWVNDPFFRASLEPGVYEMVTSTAYKQKVMNDPKTPREKAALKIAMRNLLKLYRAGVATALGTDSGALPIRPQGFSEHQEMELMVQAGLTPGEVIGIATLNGARLLGLANKQGSIETGKEADFVILNANPLTDIKNTRKINAVYRKGQKVSSGPIGTVAGI</sequence>
<dbReference type="Gene3D" id="3.20.20.140">
    <property type="entry name" value="Metal-dependent hydrolases"/>
    <property type="match status" value="1"/>
</dbReference>
<reference evidence="2" key="2">
    <citation type="submission" date="2020-09" db="EMBL/GenBank/DDBJ databases">
        <authorList>
            <person name="Sun Q."/>
            <person name="Zhou Y."/>
        </authorList>
    </citation>
    <scope>NUCLEOTIDE SEQUENCE</scope>
    <source>
        <strain evidence="2">CGMCC 1.15290</strain>
    </source>
</reference>
<gene>
    <name evidence="2" type="ORF">GCM10011379_31140</name>
</gene>
<dbReference type="Pfam" id="PF01979">
    <property type="entry name" value="Amidohydro_1"/>
    <property type="match status" value="1"/>
</dbReference>
<dbReference type="RefSeq" id="WP_188953841.1">
    <property type="nucleotide sequence ID" value="NZ_BMIB01000003.1"/>
</dbReference>
<dbReference type="SUPFAM" id="SSF51338">
    <property type="entry name" value="Composite domain of metallo-dependent hydrolases"/>
    <property type="match status" value="1"/>
</dbReference>
<dbReference type="InterPro" id="IPR051781">
    <property type="entry name" value="Metallo-dep_Hydrolase"/>
</dbReference>
<dbReference type="InterPro" id="IPR011059">
    <property type="entry name" value="Metal-dep_hydrolase_composite"/>
</dbReference>
<protein>
    <submittedName>
        <fullName evidence="2">Xaa-Pro dipeptidase</fullName>
    </submittedName>
</protein>
<comment type="caution">
    <text evidence="2">The sequence shown here is derived from an EMBL/GenBank/DDBJ whole genome shotgun (WGS) entry which is preliminary data.</text>
</comment>
<evidence type="ECO:0000313" key="2">
    <source>
        <dbReference type="EMBL" id="GGH71615.1"/>
    </source>
</evidence>
<evidence type="ECO:0000313" key="3">
    <source>
        <dbReference type="Proteomes" id="UP000627292"/>
    </source>
</evidence>
<feature type="domain" description="Amidohydrolase-related" evidence="1">
    <location>
        <begin position="74"/>
        <end position="438"/>
    </location>
</feature>
<dbReference type="PANTHER" id="PTHR43135:SF3">
    <property type="entry name" value="ALPHA-D-RIBOSE 1-METHYLPHOSPHONATE 5-TRIPHOSPHATE DIPHOSPHATASE"/>
    <property type="match status" value="1"/>
</dbReference>
<dbReference type="AlphaFoldDB" id="A0A917IYP3"/>
<accession>A0A917IYP3</accession>
<dbReference type="InterPro" id="IPR032466">
    <property type="entry name" value="Metal_Hydrolase"/>
</dbReference>
<dbReference type="Gene3D" id="2.30.40.10">
    <property type="entry name" value="Urease, subunit C, domain 1"/>
    <property type="match status" value="1"/>
</dbReference>
<name>A0A917IYP3_9BACT</name>
<dbReference type="GO" id="GO:0016810">
    <property type="term" value="F:hydrolase activity, acting on carbon-nitrogen (but not peptide) bonds"/>
    <property type="evidence" value="ECO:0007669"/>
    <property type="project" value="InterPro"/>
</dbReference>